<feature type="domain" description="PAS" evidence="4">
    <location>
        <begin position="140"/>
        <end position="213"/>
    </location>
</feature>
<dbReference type="InterPro" id="IPR000160">
    <property type="entry name" value="GGDEF_dom"/>
</dbReference>
<dbReference type="SMART" id="SM00052">
    <property type="entry name" value="EAL"/>
    <property type="match status" value="1"/>
</dbReference>
<dbReference type="eggNOG" id="COG5001">
    <property type="taxonomic scope" value="Bacteria"/>
</dbReference>
<evidence type="ECO:0000313" key="7">
    <source>
        <dbReference type="EMBL" id="ADV81451.1"/>
    </source>
</evidence>
<feature type="domain" description="GGDEF" evidence="6">
    <location>
        <begin position="302"/>
        <end position="435"/>
    </location>
</feature>
<dbReference type="InterPro" id="IPR011006">
    <property type="entry name" value="CheY-like_superfamily"/>
</dbReference>
<dbReference type="CDD" id="cd01948">
    <property type="entry name" value="EAL"/>
    <property type="match status" value="1"/>
</dbReference>
<dbReference type="SMART" id="SM00267">
    <property type="entry name" value="GGDEF"/>
    <property type="match status" value="1"/>
</dbReference>
<dbReference type="SUPFAM" id="SSF141868">
    <property type="entry name" value="EAL domain-like"/>
    <property type="match status" value="1"/>
</dbReference>
<dbReference type="NCBIfam" id="TIGR00229">
    <property type="entry name" value="sensory_box"/>
    <property type="match status" value="1"/>
</dbReference>
<dbReference type="KEGG" id="tsa:AciPR4_0617"/>
<dbReference type="Pfam" id="PF00072">
    <property type="entry name" value="Response_reg"/>
    <property type="match status" value="1"/>
</dbReference>
<dbReference type="GO" id="GO:0071732">
    <property type="term" value="P:cellular response to nitric oxide"/>
    <property type="evidence" value="ECO:0007669"/>
    <property type="project" value="UniProtKB-ARBA"/>
</dbReference>
<evidence type="ECO:0000259" key="3">
    <source>
        <dbReference type="PROSITE" id="PS50110"/>
    </source>
</evidence>
<dbReference type="OrthoDB" id="101222at2"/>
<organism evidence="7 8">
    <name type="scientific">Terriglobus saanensis (strain ATCC BAA-1853 / DSM 23119 / SP1PR4)</name>
    <dbReference type="NCBI Taxonomy" id="401053"/>
    <lineage>
        <taxon>Bacteria</taxon>
        <taxon>Pseudomonadati</taxon>
        <taxon>Acidobacteriota</taxon>
        <taxon>Terriglobia</taxon>
        <taxon>Terriglobales</taxon>
        <taxon>Acidobacteriaceae</taxon>
        <taxon>Terriglobus</taxon>
    </lineage>
</organism>
<dbReference type="InterPro" id="IPR052155">
    <property type="entry name" value="Biofilm_reg_signaling"/>
</dbReference>
<feature type="domain" description="EAL" evidence="5">
    <location>
        <begin position="444"/>
        <end position="696"/>
    </location>
</feature>
<dbReference type="SUPFAM" id="SSF52172">
    <property type="entry name" value="CheY-like"/>
    <property type="match status" value="1"/>
</dbReference>
<evidence type="ECO:0000259" key="4">
    <source>
        <dbReference type="PROSITE" id="PS50112"/>
    </source>
</evidence>
<dbReference type="Pfam" id="PF00990">
    <property type="entry name" value="GGDEF"/>
    <property type="match status" value="1"/>
</dbReference>
<dbReference type="STRING" id="401053.AciPR4_0617"/>
<accession>E8V4P7</accession>
<evidence type="ECO:0000256" key="2">
    <source>
        <dbReference type="PROSITE-ProRule" id="PRU00169"/>
    </source>
</evidence>
<dbReference type="Gene3D" id="3.30.450.20">
    <property type="entry name" value="PAS domain"/>
    <property type="match status" value="1"/>
</dbReference>
<name>E8V4P7_TERSS</name>
<evidence type="ECO:0000313" key="8">
    <source>
        <dbReference type="Proteomes" id="UP000006844"/>
    </source>
</evidence>
<dbReference type="PROSITE" id="PS50887">
    <property type="entry name" value="GGDEF"/>
    <property type="match status" value="1"/>
</dbReference>
<feature type="domain" description="Response regulatory" evidence="3">
    <location>
        <begin position="8"/>
        <end position="127"/>
    </location>
</feature>
<dbReference type="InterPro" id="IPR043128">
    <property type="entry name" value="Rev_trsase/Diguanyl_cyclase"/>
</dbReference>
<proteinExistence type="predicted"/>
<dbReference type="Gene3D" id="3.20.20.450">
    <property type="entry name" value="EAL domain"/>
    <property type="match status" value="1"/>
</dbReference>
<dbReference type="FunFam" id="3.30.70.270:FF:000001">
    <property type="entry name" value="Diguanylate cyclase domain protein"/>
    <property type="match status" value="1"/>
</dbReference>
<evidence type="ECO:0000259" key="6">
    <source>
        <dbReference type="PROSITE" id="PS50887"/>
    </source>
</evidence>
<dbReference type="CDD" id="cd00130">
    <property type="entry name" value="PAS"/>
    <property type="match status" value="1"/>
</dbReference>
<dbReference type="Pfam" id="PF00563">
    <property type="entry name" value="EAL"/>
    <property type="match status" value="1"/>
</dbReference>
<dbReference type="Gene3D" id="3.40.50.2300">
    <property type="match status" value="1"/>
</dbReference>
<keyword evidence="8" id="KW-1185">Reference proteome</keyword>
<gene>
    <name evidence="7" type="ordered locus">AciPR4_0617</name>
</gene>
<dbReference type="HOGENOM" id="CLU_000445_70_54_0"/>
<dbReference type="InterPro" id="IPR001633">
    <property type="entry name" value="EAL_dom"/>
</dbReference>
<dbReference type="PANTHER" id="PTHR44757:SF4">
    <property type="entry name" value="DIGUANYLATE CYCLASE DGCE-RELATED"/>
    <property type="match status" value="1"/>
</dbReference>
<dbReference type="CDD" id="cd01949">
    <property type="entry name" value="GGDEF"/>
    <property type="match status" value="1"/>
</dbReference>
<dbReference type="AlphaFoldDB" id="E8V4P7"/>
<protein>
    <submittedName>
        <fullName evidence="7">Response regulator receiver modulated diguanylate cyclase/phosphodiesterase with PAS/PAC sensor(S)</fullName>
    </submittedName>
</protein>
<dbReference type="InterPro" id="IPR013767">
    <property type="entry name" value="PAS_fold"/>
</dbReference>
<dbReference type="PANTHER" id="PTHR44757">
    <property type="entry name" value="DIGUANYLATE CYCLASE DGCP"/>
    <property type="match status" value="1"/>
</dbReference>
<sequence length="696" mass="76838">MKLSSPTKVLLMNENSALSEKVRTALASSGDDLFELEEVAQLSEGLERLRRDNAKVAAILLNPFLPDSQGIATVKSLLYVAANVPILILGEEDQEALAVEAVECGAQDYLLPNHIDRYSLPRALRNAVERKSIEDALYVEKDRALVTLNSIGDAVLCTDLSGKIIFLNLVAEALTGWKRDEALGKPLAEVFVIIDGETRQPAADPLKKAIEQNRAVSIASNSLLLRRGGGEATIEDSSAPIHDRSGAVIGAVIVFHDVSVARAMTIEMTYAAHHDAVTALPNRLLLNDRISHAITTAQRHKQKFAVMFVDLDHFKSINDSLGHAVGDKLLQAVAKRLQASVRASDTVGRHGGDEFIVLLPEIEEENDSEISAKKILAALSEPFLFDDVTLQITATIGISIYPRDGKDANSLIQNADLAMYEAKENGRDQVHFFSDEMKLQAIERQFVESGLRRALEQNEFLLYYQPKVNLKSGKITGAEALIRWQEPHRGLLLPDQFIRVAENRGLIIPIGRWVLHEVCRQARLWELTSGVVLPISINVSEAELRDTDFIQGVRAALAETGLTPRSIQFELTEGILLKDLRTSIAVLNELKLMGIHMAVDDFGTGYSSLSYLHQFAINVLKIDKSFVHLLTADPRNSTLICAIIAMAKGLKYRVIAEGVETETQRDFLQKQGCEEGQGYLFSKPLPAAEFRELIHK</sequence>
<dbReference type="SUPFAM" id="SSF55785">
    <property type="entry name" value="PYP-like sensor domain (PAS domain)"/>
    <property type="match status" value="1"/>
</dbReference>
<dbReference type="InterPro" id="IPR035919">
    <property type="entry name" value="EAL_sf"/>
</dbReference>
<dbReference type="FunFam" id="3.20.20.450:FF:000001">
    <property type="entry name" value="Cyclic di-GMP phosphodiesterase yahA"/>
    <property type="match status" value="1"/>
</dbReference>
<evidence type="ECO:0000259" key="5">
    <source>
        <dbReference type="PROSITE" id="PS50883"/>
    </source>
</evidence>
<dbReference type="SMART" id="SM00091">
    <property type="entry name" value="PAS"/>
    <property type="match status" value="1"/>
</dbReference>
<dbReference type="EMBL" id="CP002467">
    <property type="protein sequence ID" value="ADV81451.1"/>
    <property type="molecule type" value="Genomic_DNA"/>
</dbReference>
<comment type="caution">
    <text evidence="2">Lacks conserved residue(s) required for the propagation of feature annotation.</text>
</comment>
<dbReference type="Gene3D" id="3.30.70.270">
    <property type="match status" value="1"/>
</dbReference>
<dbReference type="GO" id="GO:0006355">
    <property type="term" value="P:regulation of DNA-templated transcription"/>
    <property type="evidence" value="ECO:0007669"/>
    <property type="project" value="InterPro"/>
</dbReference>
<dbReference type="InterPro" id="IPR029787">
    <property type="entry name" value="Nucleotide_cyclase"/>
</dbReference>
<dbReference type="PROSITE" id="PS50883">
    <property type="entry name" value="EAL"/>
    <property type="match status" value="1"/>
</dbReference>
<dbReference type="SMART" id="SM00448">
    <property type="entry name" value="REC"/>
    <property type="match status" value="1"/>
</dbReference>
<dbReference type="InterPro" id="IPR000014">
    <property type="entry name" value="PAS"/>
</dbReference>
<dbReference type="GO" id="GO:0071111">
    <property type="term" value="F:cyclic-guanylate-specific phosphodiesterase activity"/>
    <property type="evidence" value="ECO:0007669"/>
    <property type="project" value="UniProtKB-EC"/>
</dbReference>
<comment type="catalytic activity">
    <reaction evidence="1">
        <text>3',3'-c-di-GMP + H2O = 5'-phosphoguanylyl(3'-&gt;5')guanosine + H(+)</text>
        <dbReference type="Rhea" id="RHEA:24902"/>
        <dbReference type="ChEBI" id="CHEBI:15377"/>
        <dbReference type="ChEBI" id="CHEBI:15378"/>
        <dbReference type="ChEBI" id="CHEBI:58754"/>
        <dbReference type="ChEBI" id="CHEBI:58805"/>
        <dbReference type="EC" id="3.1.4.52"/>
    </reaction>
    <physiologicalReaction direction="left-to-right" evidence="1">
        <dbReference type="Rhea" id="RHEA:24903"/>
    </physiologicalReaction>
</comment>
<dbReference type="PROSITE" id="PS50112">
    <property type="entry name" value="PAS"/>
    <property type="match status" value="1"/>
</dbReference>
<dbReference type="InterPro" id="IPR001789">
    <property type="entry name" value="Sig_transdc_resp-reg_receiver"/>
</dbReference>
<reference evidence="7 8" key="1">
    <citation type="journal article" date="2012" name="Stand. Genomic Sci.">
        <title>Complete genome sequence of Terriglobus saanensis type strain SP1PR4(T), an Acidobacteria from tundra soil.</title>
        <authorList>
            <person name="Rawat S.R."/>
            <person name="Mannisto M.K."/>
            <person name="Starovoytov V."/>
            <person name="Goodwin L."/>
            <person name="Nolan M."/>
            <person name="Hauser L."/>
            <person name="Land M."/>
            <person name="Davenport K.W."/>
            <person name="Woyke T."/>
            <person name="Haggblom M.M."/>
        </authorList>
    </citation>
    <scope>NUCLEOTIDE SEQUENCE</scope>
    <source>
        <strain evidence="8">ATCC BAA-1853 / DSM 23119 / SP1PR4</strain>
    </source>
</reference>
<dbReference type="Proteomes" id="UP000006844">
    <property type="component" value="Chromosome"/>
</dbReference>
<dbReference type="CDD" id="cd00156">
    <property type="entry name" value="REC"/>
    <property type="match status" value="1"/>
</dbReference>
<dbReference type="SUPFAM" id="SSF55073">
    <property type="entry name" value="Nucleotide cyclase"/>
    <property type="match status" value="1"/>
</dbReference>
<dbReference type="InterPro" id="IPR035965">
    <property type="entry name" value="PAS-like_dom_sf"/>
</dbReference>
<evidence type="ECO:0000256" key="1">
    <source>
        <dbReference type="ARBA" id="ARBA00051114"/>
    </source>
</evidence>
<dbReference type="NCBIfam" id="TIGR00254">
    <property type="entry name" value="GGDEF"/>
    <property type="match status" value="1"/>
</dbReference>
<dbReference type="PROSITE" id="PS50110">
    <property type="entry name" value="RESPONSE_REGULATORY"/>
    <property type="match status" value="1"/>
</dbReference>
<dbReference type="GO" id="GO:0000160">
    <property type="term" value="P:phosphorelay signal transduction system"/>
    <property type="evidence" value="ECO:0007669"/>
    <property type="project" value="InterPro"/>
</dbReference>
<dbReference type="Pfam" id="PF00989">
    <property type="entry name" value="PAS"/>
    <property type="match status" value="1"/>
</dbReference>